<dbReference type="Proteomes" id="UP001519460">
    <property type="component" value="Unassembled WGS sequence"/>
</dbReference>
<protein>
    <submittedName>
        <fullName evidence="1">Uncharacterized protein</fullName>
    </submittedName>
</protein>
<gene>
    <name evidence="1" type="ORF">BaRGS_00013074</name>
</gene>
<comment type="caution">
    <text evidence="1">The sequence shown here is derived from an EMBL/GenBank/DDBJ whole genome shotgun (WGS) entry which is preliminary data.</text>
</comment>
<name>A0ABD0L8Z5_9CAEN</name>
<proteinExistence type="predicted"/>
<evidence type="ECO:0000313" key="1">
    <source>
        <dbReference type="EMBL" id="KAK7495627.1"/>
    </source>
</evidence>
<keyword evidence="2" id="KW-1185">Reference proteome</keyword>
<accession>A0ABD0L8Z5</accession>
<sequence>MESDNEGTTDVTMWGNTEVQYLCQSTAHDSSTARNVPSASFKQRLCVVPLQNIPHEPVSDDVFCRHHAQLERTLCTFSLDIIQYVLSQSGQTQQLGRFSQHAMSWWSCINVKTLGEKHLYKRPDVSSNRAECGSVIFTTIRTSCQERVGVWAATQVKYSTDNRSMSGIPGK</sequence>
<evidence type="ECO:0000313" key="2">
    <source>
        <dbReference type="Proteomes" id="UP001519460"/>
    </source>
</evidence>
<dbReference type="EMBL" id="JACVVK020000073">
    <property type="protein sequence ID" value="KAK7495627.1"/>
    <property type="molecule type" value="Genomic_DNA"/>
</dbReference>
<organism evidence="1 2">
    <name type="scientific">Batillaria attramentaria</name>
    <dbReference type="NCBI Taxonomy" id="370345"/>
    <lineage>
        <taxon>Eukaryota</taxon>
        <taxon>Metazoa</taxon>
        <taxon>Spiralia</taxon>
        <taxon>Lophotrochozoa</taxon>
        <taxon>Mollusca</taxon>
        <taxon>Gastropoda</taxon>
        <taxon>Caenogastropoda</taxon>
        <taxon>Sorbeoconcha</taxon>
        <taxon>Cerithioidea</taxon>
        <taxon>Batillariidae</taxon>
        <taxon>Batillaria</taxon>
    </lineage>
</organism>
<reference evidence="1 2" key="1">
    <citation type="journal article" date="2023" name="Sci. Data">
        <title>Genome assembly of the Korean intertidal mud-creeper Batillaria attramentaria.</title>
        <authorList>
            <person name="Patra A.K."/>
            <person name="Ho P.T."/>
            <person name="Jun S."/>
            <person name="Lee S.J."/>
            <person name="Kim Y."/>
            <person name="Won Y.J."/>
        </authorList>
    </citation>
    <scope>NUCLEOTIDE SEQUENCE [LARGE SCALE GENOMIC DNA]</scope>
    <source>
        <strain evidence="1">Wonlab-2016</strain>
    </source>
</reference>
<dbReference type="AlphaFoldDB" id="A0ABD0L8Z5"/>